<protein>
    <recommendedName>
        <fullName evidence="2">Peptidase C39-like domain-containing protein</fullName>
    </recommendedName>
</protein>
<dbReference type="CDD" id="cd02549">
    <property type="entry name" value="Peptidase_C39A"/>
    <property type="match status" value="1"/>
</dbReference>
<dbReference type="AlphaFoldDB" id="A0A5B8SVC9"/>
<dbReference type="KEGG" id="paur:FGL86_15660"/>
<dbReference type="Gene3D" id="3.90.70.10">
    <property type="entry name" value="Cysteine proteinases"/>
    <property type="match status" value="1"/>
</dbReference>
<dbReference type="InterPro" id="IPR039563">
    <property type="entry name" value="Peptidase_C39_single_dom"/>
</dbReference>
<dbReference type="EMBL" id="CP042382">
    <property type="protein sequence ID" value="QEA40371.1"/>
    <property type="molecule type" value="Genomic_DNA"/>
</dbReference>
<dbReference type="PROSITE" id="PS50005">
    <property type="entry name" value="TPR"/>
    <property type="match status" value="1"/>
</dbReference>
<dbReference type="InterPro" id="IPR039564">
    <property type="entry name" value="Peptidase_C39-like"/>
</dbReference>
<keyword evidence="1" id="KW-0802">TPR repeat</keyword>
<reference evidence="3 4" key="1">
    <citation type="submission" date="2019-06" db="EMBL/GenBank/DDBJ databases">
        <title>Genome analyses of bacteria isolated from kimchi.</title>
        <authorList>
            <person name="Lee S."/>
            <person name="Ahn S."/>
            <person name="Roh S."/>
        </authorList>
    </citation>
    <scope>NUCLEOTIDE SEQUENCE [LARGE SCALE GENOMIC DNA]</scope>
    <source>
        <strain evidence="3 4">CBA4606</strain>
    </source>
</reference>
<dbReference type="OrthoDB" id="5611441at2"/>
<name>A0A5B8SVC9_9GAMM</name>
<dbReference type="NCBIfam" id="NF033920">
    <property type="entry name" value="C39_PA2778_fam"/>
    <property type="match status" value="1"/>
</dbReference>
<evidence type="ECO:0000256" key="1">
    <source>
        <dbReference type="PROSITE-ProRule" id="PRU00339"/>
    </source>
</evidence>
<sequence length="320" mass="35014">MLDAASRTNARLAGVLLWPALVSLLTILLALTGCATEPRLSNSVTTGLPQHVLLDGTPFHGQRDYQCGPASLAMVLETSGVDASVDALIPQVFLPDREGSVQPEMQAAVRRYQRISYVIDNDFDALLEELAAGHPVVVMQNLALPVWPLWHYAVAIGYDLPAREIILHTGMTPGRATSFRTFDSTWARSDRWGMVALAPGELPASIEPSDAMEAIADFEKLNGAAAALPAWEALTRRFPNYAMGWFALGNARHAHGDFAGTIEAFQEAVWRDPGFAAAWLNLGLMQKSLEHKERARQALQRAASLSGKWQDAARRHLDRL</sequence>
<accession>A0A5B8SVC9</accession>
<evidence type="ECO:0000313" key="3">
    <source>
        <dbReference type="EMBL" id="QEA40371.1"/>
    </source>
</evidence>
<keyword evidence="4" id="KW-1185">Reference proteome</keyword>
<proteinExistence type="predicted"/>
<dbReference type="PROSITE" id="PS51257">
    <property type="entry name" value="PROKAR_LIPOPROTEIN"/>
    <property type="match status" value="1"/>
</dbReference>
<feature type="repeat" description="TPR" evidence="1">
    <location>
        <begin position="242"/>
        <end position="275"/>
    </location>
</feature>
<gene>
    <name evidence="3" type="ORF">FGL86_15660</name>
</gene>
<evidence type="ECO:0000313" key="4">
    <source>
        <dbReference type="Proteomes" id="UP000321272"/>
    </source>
</evidence>
<dbReference type="Proteomes" id="UP000321272">
    <property type="component" value="Chromosome"/>
</dbReference>
<evidence type="ECO:0000259" key="2">
    <source>
        <dbReference type="Pfam" id="PF13529"/>
    </source>
</evidence>
<dbReference type="InterPro" id="IPR011990">
    <property type="entry name" value="TPR-like_helical_dom_sf"/>
</dbReference>
<dbReference type="SMART" id="SM00028">
    <property type="entry name" value="TPR"/>
    <property type="match status" value="2"/>
</dbReference>
<feature type="domain" description="Peptidase C39-like" evidence="2">
    <location>
        <begin position="62"/>
        <end position="166"/>
    </location>
</feature>
<dbReference type="SUPFAM" id="SSF48452">
    <property type="entry name" value="TPR-like"/>
    <property type="match status" value="1"/>
</dbReference>
<dbReference type="Gene3D" id="1.25.40.10">
    <property type="entry name" value="Tetratricopeptide repeat domain"/>
    <property type="match status" value="1"/>
</dbReference>
<dbReference type="InterPro" id="IPR019734">
    <property type="entry name" value="TPR_rpt"/>
</dbReference>
<dbReference type="Pfam" id="PF13529">
    <property type="entry name" value="Peptidase_C39_2"/>
    <property type="match status" value="1"/>
</dbReference>
<organism evidence="3 4">
    <name type="scientific">Pistricoccus aurantiacus</name>
    <dbReference type="NCBI Taxonomy" id="1883414"/>
    <lineage>
        <taxon>Bacteria</taxon>
        <taxon>Pseudomonadati</taxon>
        <taxon>Pseudomonadota</taxon>
        <taxon>Gammaproteobacteria</taxon>
        <taxon>Oceanospirillales</taxon>
        <taxon>Halomonadaceae</taxon>
        <taxon>Pistricoccus</taxon>
    </lineage>
</organism>